<dbReference type="Proteomes" id="UP000651482">
    <property type="component" value="Unassembled WGS sequence"/>
</dbReference>
<proteinExistence type="predicted"/>
<dbReference type="InterPro" id="IPR006059">
    <property type="entry name" value="SBP"/>
</dbReference>
<evidence type="ECO:0000256" key="1">
    <source>
        <dbReference type="SAM" id="MobiDB-lite"/>
    </source>
</evidence>
<accession>A0A926D7N1</accession>
<evidence type="ECO:0000256" key="2">
    <source>
        <dbReference type="SAM" id="SignalP"/>
    </source>
</evidence>
<dbReference type="RefSeq" id="WP_249318194.1">
    <property type="nucleotide sequence ID" value="NZ_JACRSN010000003.1"/>
</dbReference>
<dbReference type="Gene3D" id="3.40.190.10">
    <property type="entry name" value="Periplasmic binding protein-like II"/>
    <property type="match status" value="2"/>
</dbReference>
<gene>
    <name evidence="3" type="ORF">IAG03_02660</name>
</gene>
<reference evidence="3" key="1">
    <citation type="submission" date="2020-08" db="EMBL/GenBank/DDBJ databases">
        <title>Genome public.</title>
        <authorList>
            <person name="Liu C."/>
            <person name="Sun Q."/>
        </authorList>
    </citation>
    <scope>NUCLEOTIDE SEQUENCE</scope>
    <source>
        <strain evidence="3">NSJ-40</strain>
    </source>
</reference>
<organism evidence="3 4">
    <name type="scientific">Yeguia hominis</name>
    <dbReference type="NCBI Taxonomy" id="2763662"/>
    <lineage>
        <taxon>Bacteria</taxon>
        <taxon>Bacillati</taxon>
        <taxon>Bacillota</taxon>
        <taxon>Clostridia</taxon>
        <taxon>Eubacteriales</taxon>
        <taxon>Yeguiaceae</taxon>
        <taxon>Yeguia</taxon>
    </lineage>
</organism>
<feature type="region of interest" description="Disordered" evidence="1">
    <location>
        <begin position="26"/>
        <end position="59"/>
    </location>
</feature>
<dbReference type="PANTHER" id="PTHR43649:SF12">
    <property type="entry name" value="DIACETYLCHITOBIOSE BINDING PROTEIN DASA"/>
    <property type="match status" value="1"/>
</dbReference>
<keyword evidence="2" id="KW-0732">Signal</keyword>
<feature type="compositionally biased region" description="Low complexity" evidence="1">
    <location>
        <begin position="26"/>
        <end position="48"/>
    </location>
</feature>
<name>A0A926D7N1_9FIRM</name>
<feature type="signal peptide" evidence="2">
    <location>
        <begin position="1"/>
        <end position="20"/>
    </location>
</feature>
<dbReference type="EMBL" id="JACRSN010000003">
    <property type="protein sequence ID" value="MBC8532918.1"/>
    <property type="molecule type" value="Genomic_DNA"/>
</dbReference>
<comment type="caution">
    <text evidence="3">The sequence shown here is derived from an EMBL/GenBank/DDBJ whole genome shotgun (WGS) entry which is preliminary data.</text>
</comment>
<dbReference type="PANTHER" id="PTHR43649">
    <property type="entry name" value="ARABINOSE-BINDING PROTEIN-RELATED"/>
    <property type="match status" value="1"/>
</dbReference>
<feature type="chain" id="PRO_5039072125" evidence="2">
    <location>
        <begin position="21"/>
        <end position="474"/>
    </location>
</feature>
<dbReference type="Pfam" id="PF01547">
    <property type="entry name" value="SBP_bac_1"/>
    <property type="match status" value="1"/>
</dbReference>
<evidence type="ECO:0000313" key="3">
    <source>
        <dbReference type="EMBL" id="MBC8532918.1"/>
    </source>
</evidence>
<keyword evidence="4" id="KW-1185">Reference proteome</keyword>
<dbReference type="PROSITE" id="PS51257">
    <property type="entry name" value="PROKAR_LIPOPROTEIN"/>
    <property type="match status" value="1"/>
</dbReference>
<protein>
    <submittedName>
        <fullName evidence="3">Extracellular solute-binding protein</fullName>
    </submittedName>
</protein>
<evidence type="ECO:0000313" key="4">
    <source>
        <dbReference type="Proteomes" id="UP000651482"/>
    </source>
</evidence>
<dbReference type="SUPFAM" id="SSF53850">
    <property type="entry name" value="Periplasmic binding protein-like II"/>
    <property type="match status" value="1"/>
</dbReference>
<sequence length="474" mass="52179">MQKKVLALVMVLALVLCMMAGCSGNASSSTPDSSSSTADSSSEMPSSDDSSDSSEPAGTGLFMDEIEENATITYWEMQWGGTSDYQAVVQELVDRFNSENEYGIKVDMQMIAWDGYYETFLTAVTSGAAPDVATGPSANPIQYAVMGESLDLDPIMEAWKAEDSSILTEIPEYMWTFYQYEGVQYGIPFGLDSKQILYRSDFFEEAGITDLPTTYDEFVETAQTLKEKFPDKIPVLMGAGDQTGGHVSFTLAATNDSGLTTADTKADMLSDKNVHIYEFLKKLYDNGLVSEGSAGYKDADIQKIWLAGESSILVGVSGNFCEGTEIEEVTRVLPNVSGPDANGKGKYINCINGINGFSQTEYPNASRYFLKWWTENNLPLMTKGQQGNFPARSSYYEDEYYSTSQWRMDTYKYTVSNGQTPVYPCENLYPQFAQVEGEQIAGDAVELVLSGKSVEEALETCNKNLQACIDDYAE</sequence>
<dbReference type="AlphaFoldDB" id="A0A926D7N1"/>
<dbReference type="InterPro" id="IPR050490">
    <property type="entry name" value="Bact_solute-bd_prot1"/>
</dbReference>